<feature type="compositionally biased region" description="Low complexity" evidence="9">
    <location>
        <begin position="281"/>
        <end position="295"/>
    </location>
</feature>
<comment type="similarity">
    <text evidence="2 8">Belongs to the Mediator complex subunit 6 family.</text>
</comment>
<keyword evidence="11" id="KW-1185">Reference proteome</keyword>
<dbReference type="InterPro" id="IPR007018">
    <property type="entry name" value="Mediator_Med6"/>
</dbReference>
<comment type="subcellular location">
    <subcellularLocation>
        <location evidence="1 8">Nucleus</location>
    </subcellularLocation>
</comment>
<feature type="region of interest" description="Disordered" evidence="9">
    <location>
        <begin position="276"/>
        <end position="333"/>
    </location>
</feature>
<dbReference type="Proteomes" id="UP001309876">
    <property type="component" value="Unassembled WGS sequence"/>
</dbReference>
<dbReference type="GO" id="GO:0003712">
    <property type="term" value="F:transcription coregulator activity"/>
    <property type="evidence" value="ECO:0007669"/>
    <property type="project" value="InterPro"/>
</dbReference>
<protein>
    <recommendedName>
        <fullName evidence="3 8">Mediator of RNA polymerase II transcription subunit 6</fullName>
    </recommendedName>
    <alternativeName>
        <fullName evidence="7 8">Mediator complex subunit 6</fullName>
    </alternativeName>
</protein>
<proteinExistence type="inferred from homology"/>
<keyword evidence="5 8" id="KW-0804">Transcription</keyword>
<dbReference type="EMBL" id="JAVRRJ010000001">
    <property type="protein sequence ID" value="KAK5090071.1"/>
    <property type="molecule type" value="Genomic_DNA"/>
</dbReference>
<evidence type="ECO:0000313" key="11">
    <source>
        <dbReference type="Proteomes" id="UP001309876"/>
    </source>
</evidence>
<dbReference type="Pfam" id="PF04934">
    <property type="entry name" value="Med6"/>
    <property type="match status" value="1"/>
</dbReference>
<sequence length="333" mass="36906">MAAKDEDGLPLYFFDHDWIVNYSGTLGHLHSHNVLFYFLQSPFCAPISGNQAIAAQYSGDPALEQKYLATKQKFEAELQKHTGIQYVVEIDALENPSHFKGPNGEEFSHFWSIRAQDRYGTGKNDYKVLGYYYILNEVIFPAPRLESIFDHRMLNSLLTMNKLLKTAAELPTFSASYGYTYFPSGQKTTTTAPNDVRQSAAGTPMPDRDGTTSLRDLDLADHSAKQTSNERTLVNALNLTRQFAGQFYDDAPLIGEPGSFRHGRTKDPVASLKVADNKSRAPSVANSPVPPAQSVKPSSIPASPDTRALTNDGEEAVKPKPKRKRSTIPNDFV</sequence>
<evidence type="ECO:0000256" key="6">
    <source>
        <dbReference type="ARBA" id="ARBA00023242"/>
    </source>
</evidence>
<dbReference type="GO" id="GO:0016592">
    <property type="term" value="C:mediator complex"/>
    <property type="evidence" value="ECO:0007669"/>
    <property type="project" value="InterPro"/>
</dbReference>
<feature type="compositionally biased region" description="Polar residues" evidence="9">
    <location>
        <begin position="187"/>
        <end position="201"/>
    </location>
</feature>
<dbReference type="PANTHER" id="PTHR13104">
    <property type="entry name" value="MED-6-RELATED"/>
    <property type="match status" value="1"/>
</dbReference>
<evidence type="ECO:0000256" key="1">
    <source>
        <dbReference type="ARBA" id="ARBA00004123"/>
    </source>
</evidence>
<comment type="function">
    <text evidence="8">Component of the Mediator complex, a coactivator involved in the regulated transcription of nearly all RNA polymerase II-dependent genes. Mediator functions as a bridge to convey information from gene-specific regulatory proteins to the basal RNA polymerase II transcription machinery. Mediator is recruited to promoters by direct interactions with regulatory proteins and serves as a scaffold for the assembly of a functional preinitiation complex with RNA polymerase II and the general transcription factors.</text>
</comment>
<feature type="region of interest" description="Disordered" evidence="9">
    <location>
        <begin position="187"/>
        <end position="214"/>
    </location>
</feature>
<dbReference type="AlphaFoldDB" id="A0AAN7T8U9"/>
<keyword evidence="4 8" id="KW-0805">Transcription regulation</keyword>
<dbReference type="Gene3D" id="3.10.450.580">
    <property type="entry name" value="Mediator complex, subunit Med6"/>
    <property type="match status" value="1"/>
</dbReference>
<comment type="caution">
    <text evidence="10">The sequence shown here is derived from an EMBL/GenBank/DDBJ whole genome shotgun (WGS) entry which is preliminary data.</text>
</comment>
<evidence type="ECO:0000256" key="4">
    <source>
        <dbReference type="ARBA" id="ARBA00023015"/>
    </source>
</evidence>
<keyword evidence="8" id="KW-0010">Activator</keyword>
<dbReference type="InterPro" id="IPR038566">
    <property type="entry name" value="Mediator_Med6_sf"/>
</dbReference>
<evidence type="ECO:0000313" key="10">
    <source>
        <dbReference type="EMBL" id="KAK5090071.1"/>
    </source>
</evidence>
<evidence type="ECO:0000256" key="9">
    <source>
        <dbReference type="SAM" id="MobiDB-lite"/>
    </source>
</evidence>
<evidence type="ECO:0000256" key="2">
    <source>
        <dbReference type="ARBA" id="ARBA00007526"/>
    </source>
</evidence>
<evidence type="ECO:0000256" key="8">
    <source>
        <dbReference type="RuleBase" id="RU364143"/>
    </source>
</evidence>
<gene>
    <name evidence="8 10" type="primary">MED6</name>
    <name evidence="10" type="ORF">LTR05_000240</name>
</gene>
<evidence type="ECO:0000256" key="3">
    <source>
        <dbReference type="ARBA" id="ARBA00020634"/>
    </source>
</evidence>
<name>A0AAN7T8U9_9EURO</name>
<reference evidence="10 11" key="1">
    <citation type="submission" date="2023-08" db="EMBL/GenBank/DDBJ databases">
        <title>Black Yeasts Isolated from many extreme environments.</title>
        <authorList>
            <person name="Coleine C."/>
            <person name="Stajich J.E."/>
            <person name="Selbmann L."/>
        </authorList>
    </citation>
    <scope>NUCLEOTIDE SEQUENCE [LARGE SCALE GENOMIC DNA]</scope>
    <source>
        <strain evidence="10 11">CCFEE 5910</strain>
    </source>
</reference>
<evidence type="ECO:0000256" key="5">
    <source>
        <dbReference type="ARBA" id="ARBA00023163"/>
    </source>
</evidence>
<keyword evidence="6 8" id="KW-0539">Nucleus</keyword>
<organism evidence="10 11">
    <name type="scientific">Lithohypha guttulata</name>
    <dbReference type="NCBI Taxonomy" id="1690604"/>
    <lineage>
        <taxon>Eukaryota</taxon>
        <taxon>Fungi</taxon>
        <taxon>Dikarya</taxon>
        <taxon>Ascomycota</taxon>
        <taxon>Pezizomycotina</taxon>
        <taxon>Eurotiomycetes</taxon>
        <taxon>Chaetothyriomycetidae</taxon>
        <taxon>Chaetothyriales</taxon>
        <taxon>Trichomeriaceae</taxon>
        <taxon>Lithohypha</taxon>
    </lineage>
</organism>
<accession>A0AAN7T8U9</accession>
<evidence type="ECO:0000256" key="7">
    <source>
        <dbReference type="ARBA" id="ARBA00031259"/>
    </source>
</evidence>
<dbReference type="GO" id="GO:0006357">
    <property type="term" value="P:regulation of transcription by RNA polymerase II"/>
    <property type="evidence" value="ECO:0007669"/>
    <property type="project" value="InterPro"/>
</dbReference>
<comment type="subunit">
    <text evidence="8">Component of the Mediator complex.</text>
</comment>